<evidence type="ECO:0000313" key="6">
    <source>
        <dbReference type="Proteomes" id="UP000320585"/>
    </source>
</evidence>
<dbReference type="RefSeq" id="WP_144269266.1">
    <property type="nucleotide sequence ID" value="NZ_AP019697.1"/>
</dbReference>
<dbReference type="PANTHER" id="PTHR30258">
    <property type="entry name" value="TYPE II SECRETION SYSTEM PROTEIN GSPE-RELATED"/>
    <property type="match status" value="1"/>
</dbReference>
<dbReference type="Gene3D" id="3.30.450.90">
    <property type="match status" value="1"/>
</dbReference>
<evidence type="ECO:0000256" key="1">
    <source>
        <dbReference type="ARBA" id="ARBA00006611"/>
    </source>
</evidence>
<dbReference type="Gene3D" id="3.40.50.300">
    <property type="entry name" value="P-loop containing nucleotide triphosphate hydrolases"/>
    <property type="match status" value="1"/>
</dbReference>
<dbReference type="EMBL" id="AP019697">
    <property type="protein sequence ID" value="BBK26062.1"/>
    <property type="molecule type" value="Genomic_DNA"/>
</dbReference>
<sequence>MEEVRAPTAEAALRRILTTAVRERVSDVHIEPQESFIRVRFRRDGILYDRFTMMLAMKKPISVRAKVVGSMDIAESRLPQDGSYSETVDGVSYDFRISTLPSLYGETIVIRILSGKVDFIENNHLGMMDVQEKLFMKCLRRKSGMILTTGPTGSGKTSTLYAALRLLNDPSVNIISIEDPVEYRIEGVTQMQVNKKVGLTFEKGLRSIVRQDPDILMVGEIRDRETAEIAVHAALTGHLVLSTLHTVNAASAPLRLMDMGIAPYLLADSLSLIISQRIPGRLCPHCKRKVTLTEENFADLSLPQEFLGETVMDAEGCEECHGSGIAGRIGAFEMIEIGREERQIIRGGFSADKLQERMRAQGQPDMGAAALRELRKGWISARSASQVIAGED</sequence>
<feature type="domain" description="Bacterial type II secretion system protein E" evidence="4">
    <location>
        <begin position="209"/>
        <end position="223"/>
    </location>
</feature>
<accession>A0A8D4UW17</accession>
<dbReference type="SUPFAM" id="SSF52540">
    <property type="entry name" value="P-loop containing nucleoside triphosphate hydrolases"/>
    <property type="match status" value="1"/>
</dbReference>
<dbReference type="GO" id="GO:0005886">
    <property type="term" value="C:plasma membrane"/>
    <property type="evidence" value="ECO:0007669"/>
    <property type="project" value="TreeGrafter"/>
</dbReference>
<dbReference type="GeneID" id="92717198"/>
<proteinExistence type="inferred from homology"/>
<dbReference type="CDD" id="cd01129">
    <property type="entry name" value="PulE-GspE-like"/>
    <property type="match status" value="1"/>
</dbReference>
<keyword evidence="3" id="KW-0067">ATP-binding</keyword>
<reference evidence="6" key="1">
    <citation type="submission" date="2019-05" db="EMBL/GenBank/DDBJ databases">
        <title>Complete genome sequencing of Dialister sp. strain 5BBH33.</title>
        <authorList>
            <person name="Sakamoto M."/>
            <person name="Murakami T."/>
            <person name="Mori H."/>
        </authorList>
    </citation>
    <scope>NUCLEOTIDE SEQUENCE [LARGE SCALE GENOMIC DNA]</scope>
    <source>
        <strain evidence="6">5BBH33</strain>
    </source>
</reference>
<protein>
    <recommendedName>
        <fullName evidence="4">Bacterial type II secretion system protein E domain-containing protein</fullName>
    </recommendedName>
</protein>
<dbReference type="GO" id="GO:0016887">
    <property type="term" value="F:ATP hydrolysis activity"/>
    <property type="evidence" value="ECO:0007669"/>
    <property type="project" value="TreeGrafter"/>
</dbReference>
<dbReference type="Proteomes" id="UP000320585">
    <property type="component" value="Chromosome"/>
</dbReference>
<dbReference type="PANTHER" id="PTHR30258:SF3">
    <property type="entry name" value="SLL1921 PROTEIN"/>
    <property type="match status" value="1"/>
</dbReference>
<evidence type="ECO:0000256" key="2">
    <source>
        <dbReference type="ARBA" id="ARBA00022741"/>
    </source>
</evidence>
<evidence type="ECO:0000313" key="5">
    <source>
        <dbReference type="EMBL" id="BBK26062.1"/>
    </source>
</evidence>
<name>A0A8D4UW17_9FIRM</name>
<dbReference type="AlphaFoldDB" id="A0A8D4UW17"/>
<comment type="similarity">
    <text evidence="1">Belongs to the GSP E family.</text>
</comment>
<gene>
    <name evidence="5" type="ORF">Dia5BBH33_19970</name>
</gene>
<evidence type="ECO:0000259" key="4">
    <source>
        <dbReference type="PROSITE" id="PS00662"/>
    </source>
</evidence>
<dbReference type="GO" id="GO:0005524">
    <property type="term" value="F:ATP binding"/>
    <property type="evidence" value="ECO:0007669"/>
    <property type="project" value="UniProtKB-KW"/>
</dbReference>
<evidence type="ECO:0000256" key="3">
    <source>
        <dbReference type="ARBA" id="ARBA00022840"/>
    </source>
</evidence>
<dbReference type="KEGG" id="dho:Dia5BBH33_19970"/>
<organism evidence="5 6">
    <name type="scientific">Dialister hominis</name>
    <dbReference type="NCBI Taxonomy" id="2582419"/>
    <lineage>
        <taxon>Bacteria</taxon>
        <taxon>Bacillati</taxon>
        <taxon>Bacillota</taxon>
        <taxon>Negativicutes</taxon>
        <taxon>Veillonellales</taxon>
        <taxon>Veillonellaceae</taxon>
        <taxon>Dialister</taxon>
    </lineage>
</organism>
<dbReference type="InterPro" id="IPR001482">
    <property type="entry name" value="T2SS/T4SS_dom"/>
</dbReference>
<keyword evidence="2" id="KW-0547">Nucleotide-binding</keyword>
<dbReference type="PROSITE" id="PS00662">
    <property type="entry name" value="T2SP_E"/>
    <property type="match status" value="1"/>
</dbReference>
<dbReference type="OrthoDB" id="9808272at2"/>
<dbReference type="InterPro" id="IPR027417">
    <property type="entry name" value="P-loop_NTPase"/>
</dbReference>
<dbReference type="Pfam" id="PF00437">
    <property type="entry name" value="T2SSE"/>
    <property type="match status" value="1"/>
</dbReference>
<keyword evidence="6" id="KW-1185">Reference proteome</keyword>